<dbReference type="SUPFAM" id="SSF54631">
    <property type="entry name" value="CBS-domain pair"/>
    <property type="match status" value="1"/>
</dbReference>
<dbReference type="Proteomes" id="UP000671879">
    <property type="component" value="Chromosome"/>
</dbReference>
<dbReference type="AlphaFoldDB" id="A0A9Q7ANQ0"/>
<evidence type="ECO:0000259" key="2">
    <source>
        <dbReference type="SMART" id="SM00052"/>
    </source>
</evidence>
<dbReference type="InterPro" id="IPR000160">
    <property type="entry name" value="GGDEF_dom"/>
</dbReference>
<dbReference type="Gene3D" id="3.10.580.10">
    <property type="entry name" value="CBS-domain"/>
    <property type="match status" value="1"/>
</dbReference>
<dbReference type="InterPro" id="IPR001633">
    <property type="entry name" value="EAL_dom"/>
</dbReference>
<dbReference type="InterPro" id="IPR000644">
    <property type="entry name" value="CBS_dom"/>
</dbReference>
<dbReference type="SMART" id="SM00267">
    <property type="entry name" value="GGDEF"/>
    <property type="match status" value="1"/>
</dbReference>
<organism evidence="4 5">
    <name type="scientific">Aminithiophilus ramosus</name>
    <dbReference type="NCBI Taxonomy" id="3029084"/>
    <lineage>
        <taxon>Bacteria</taxon>
        <taxon>Thermotogati</taxon>
        <taxon>Synergistota</taxon>
        <taxon>Synergistia</taxon>
        <taxon>Synergistales</taxon>
        <taxon>Aminithiophilaceae</taxon>
        <taxon>Aminithiophilus</taxon>
    </lineage>
</organism>
<feature type="domain" description="GGDEF" evidence="3">
    <location>
        <begin position="403"/>
        <end position="570"/>
    </location>
</feature>
<dbReference type="SUPFAM" id="SSF141868">
    <property type="entry name" value="EAL domain-like"/>
    <property type="match status" value="1"/>
</dbReference>
<dbReference type="InterPro" id="IPR050706">
    <property type="entry name" value="Cyclic-di-GMP_PDE-like"/>
</dbReference>
<feature type="region of interest" description="Disordered" evidence="1">
    <location>
        <begin position="249"/>
        <end position="275"/>
    </location>
</feature>
<dbReference type="Pfam" id="PF00571">
    <property type="entry name" value="CBS"/>
    <property type="match status" value="1"/>
</dbReference>
<feature type="compositionally biased region" description="Basic and acidic residues" evidence="1">
    <location>
        <begin position="259"/>
        <end position="270"/>
    </location>
</feature>
<dbReference type="RefSeq" id="WP_274374052.1">
    <property type="nucleotide sequence ID" value="NZ_CP072943.1"/>
</dbReference>
<dbReference type="PANTHER" id="PTHR33121">
    <property type="entry name" value="CYCLIC DI-GMP PHOSPHODIESTERASE PDEF"/>
    <property type="match status" value="1"/>
</dbReference>
<proteinExistence type="predicted"/>
<dbReference type="Gene3D" id="3.30.70.270">
    <property type="match status" value="1"/>
</dbReference>
<name>A0A9Q7ANQ0_9BACT</name>
<gene>
    <name evidence="4" type="ORF">KAR29_02365</name>
</gene>
<reference evidence="5" key="1">
    <citation type="submission" date="2021-04" db="EMBL/GenBank/DDBJ databases">
        <title>A novel Synergistetes isolate from a pyrite-forming mixed culture.</title>
        <authorList>
            <person name="Bunk B."/>
            <person name="Sproer C."/>
            <person name="Spring S."/>
            <person name="Pester M."/>
        </authorList>
    </citation>
    <scope>NUCLEOTIDE SEQUENCE [LARGE SCALE GENOMIC DNA]</scope>
    <source>
        <strain evidence="5">J.5.4.2-T.3.5.2</strain>
    </source>
</reference>
<evidence type="ECO:0000256" key="1">
    <source>
        <dbReference type="SAM" id="MobiDB-lite"/>
    </source>
</evidence>
<evidence type="ECO:0000313" key="4">
    <source>
        <dbReference type="EMBL" id="QTX32797.1"/>
    </source>
</evidence>
<dbReference type="SMART" id="SM00052">
    <property type="entry name" value="EAL"/>
    <property type="match status" value="1"/>
</dbReference>
<sequence length="598" mass="66193">MSSSMDLVCDVPGEALGGILRRDGLLSVFQPILDLRSRSVWGYEILSRGDVPLESAQALFAAARESGRLGDVEIACLRKALQTVAEGPFLLLNRFFLNVSPPVLLSPEFAHAFNGEVVAAFGLSPERLVVEITERESIADLDLFGHVVDRLRRQGFRIALDDMGAGHSGLRTLMACLPDYIKLDMSLVRKIQDEPNCQHLVRFLLDFAAQIGSRIIAEGVESWEEFDVLARLGVPLVQGFLFGPPQREPLSPSPSVMERVGRSCPDERRRGPFSSRPEGVARLAIRGKVVEKGLSRGRDVDALFRRECRLDHLVVLDGEEPCGLITRQSFFQKMGGAFGYHLYREQAAETLSKRDFLVVPGDMSVCTVAKSAMERDPESLYDPVLVVEEGRFVGSVTMKQIISHSVRFEVDEARNCNPLSGLPGNRNVEEWIEEARRRGSPFTVVYADLDRFKEFNDRYGFLQGDRLLRLTADLLQEGLEGLPSGTKIGHVGGDDFVLVAPGEVSLEALESLCRSFDDRKGIFFSEEERRRGSYEAKNRSGERGPVPLVTLSLAAVESDRSDGAGGLAERAAALKEEAKVISARERVSSVTAERREDR</sequence>
<dbReference type="Pfam" id="PF00563">
    <property type="entry name" value="EAL"/>
    <property type="match status" value="1"/>
</dbReference>
<protein>
    <submittedName>
        <fullName evidence="4">EAL and GGDEF domain-containing protein</fullName>
    </submittedName>
</protein>
<dbReference type="CDD" id="cd01949">
    <property type="entry name" value="GGDEF"/>
    <property type="match status" value="1"/>
</dbReference>
<evidence type="ECO:0000313" key="5">
    <source>
        <dbReference type="Proteomes" id="UP000671879"/>
    </source>
</evidence>
<keyword evidence="5" id="KW-1185">Reference proteome</keyword>
<dbReference type="CDD" id="cd01948">
    <property type="entry name" value="EAL"/>
    <property type="match status" value="1"/>
</dbReference>
<feature type="domain" description="EAL" evidence="2">
    <location>
        <begin position="8"/>
        <end position="250"/>
    </location>
</feature>
<accession>A0A9Q7ANQ0</accession>
<dbReference type="NCBIfam" id="TIGR00254">
    <property type="entry name" value="GGDEF"/>
    <property type="match status" value="1"/>
</dbReference>
<dbReference type="SUPFAM" id="SSF55073">
    <property type="entry name" value="Nucleotide cyclase"/>
    <property type="match status" value="1"/>
</dbReference>
<dbReference type="GO" id="GO:0071111">
    <property type="term" value="F:cyclic-guanylate-specific phosphodiesterase activity"/>
    <property type="evidence" value="ECO:0007669"/>
    <property type="project" value="InterPro"/>
</dbReference>
<dbReference type="InterPro" id="IPR029787">
    <property type="entry name" value="Nucleotide_cyclase"/>
</dbReference>
<dbReference type="KEGG" id="aram:KAR29_02365"/>
<evidence type="ECO:0000259" key="3">
    <source>
        <dbReference type="SMART" id="SM00267"/>
    </source>
</evidence>
<dbReference type="PANTHER" id="PTHR33121:SF76">
    <property type="entry name" value="SIGNALING PROTEIN"/>
    <property type="match status" value="1"/>
</dbReference>
<dbReference type="Gene3D" id="3.20.20.450">
    <property type="entry name" value="EAL domain"/>
    <property type="match status" value="1"/>
</dbReference>
<dbReference type="InterPro" id="IPR035919">
    <property type="entry name" value="EAL_sf"/>
</dbReference>
<dbReference type="InterPro" id="IPR046342">
    <property type="entry name" value="CBS_dom_sf"/>
</dbReference>
<dbReference type="InterPro" id="IPR043128">
    <property type="entry name" value="Rev_trsase/Diguanyl_cyclase"/>
</dbReference>
<dbReference type="EMBL" id="CP072943">
    <property type="protein sequence ID" value="QTX32797.1"/>
    <property type="molecule type" value="Genomic_DNA"/>
</dbReference>
<dbReference type="Pfam" id="PF00990">
    <property type="entry name" value="GGDEF"/>
    <property type="match status" value="1"/>
</dbReference>